<dbReference type="InterPro" id="IPR029039">
    <property type="entry name" value="Flavoprotein-like_sf"/>
</dbReference>
<dbReference type="EMBL" id="FRBH01000001">
    <property type="protein sequence ID" value="SHK46600.1"/>
    <property type="molecule type" value="Genomic_DNA"/>
</dbReference>
<name>A0A1M6SPP2_9FLAO</name>
<dbReference type="Pfam" id="PF02525">
    <property type="entry name" value="Flavodoxin_2"/>
    <property type="match status" value="1"/>
</dbReference>
<reference evidence="7" key="2">
    <citation type="submission" date="2016-11" db="EMBL/GenBank/DDBJ databases">
        <authorList>
            <person name="Jaros S."/>
            <person name="Januszkiewicz K."/>
            <person name="Wedrychowicz H."/>
        </authorList>
    </citation>
    <scope>NUCLEOTIDE SEQUENCE [LARGE SCALE GENOMIC DNA]</scope>
    <source>
        <strain evidence="7">DSM 27989</strain>
    </source>
</reference>
<gene>
    <name evidence="6" type="primary">mdaB</name>
    <name evidence="6" type="ORF">GCM10010984_26100</name>
    <name evidence="7" type="ORF">SAMN05443634_10170</name>
</gene>
<evidence type="ECO:0000313" key="7">
    <source>
        <dbReference type="EMBL" id="SHK46600.1"/>
    </source>
</evidence>
<dbReference type="InterPro" id="IPR003680">
    <property type="entry name" value="Flavodoxin_fold"/>
</dbReference>
<reference evidence="6" key="5">
    <citation type="submission" date="2024-05" db="EMBL/GenBank/DDBJ databases">
        <authorList>
            <person name="Sun Q."/>
            <person name="Zhou Y."/>
        </authorList>
    </citation>
    <scope>NUCLEOTIDE SEQUENCE</scope>
    <source>
        <strain evidence="6">CGMCC 1.12707</strain>
    </source>
</reference>
<keyword evidence="3" id="KW-0274">FAD</keyword>
<dbReference type="RefSeq" id="WP_072928778.1">
    <property type="nucleotide sequence ID" value="NZ_BMFL01000019.1"/>
</dbReference>
<comment type="cofactor">
    <cofactor evidence="1">
        <name>FAD</name>
        <dbReference type="ChEBI" id="CHEBI:57692"/>
    </cofactor>
</comment>
<dbReference type="Proteomes" id="UP000184120">
    <property type="component" value="Unassembled WGS sequence"/>
</dbReference>
<dbReference type="EMBL" id="BMFL01000019">
    <property type="protein sequence ID" value="GGF07692.1"/>
    <property type="molecule type" value="Genomic_DNA"/>
</dbReference>
<dbReference type="PANTHER" id="PTHR46305">
    <property type="match status" value="1"/>
</dbReference>
<evidence type="ECO:0000313" key="8">
    <source>
        <dbReference type="Proteomes" id="UP000184120"/>
    </source>
</evidence>
<evidence type="ECO:0000256" key="3">
    <source>
        <dbReference type="ARBA" id="ARBA00022827"/>
    </source>
</evidence>
<reference evidence="8" key="3">
    <citation type="submission" date="2016-11" db="EMBL/GenBank/DDBJ databases">
        <authorList>
            <person name="Varghese N."/>
            <person name="Submissions S."/>
        </authorList>
    </citation>
    <scope>NUCLEOTIDE SEQUENCE [LARGE SCALE GENOMIC DNA]</scope>
    <source>
        <strain evidence="8">DSM 27989</strain>
    </source>
</reference>
<organism evidence="7 8">
    <name type="scientific">Chishuiella changwenlii</name>
    <dbReference type="NCBI Taxonomy" id="1434701"/>
    <lineage>
        <taxon>Bacteria</taxon>
        <taxon>Pseudomonadati</taxon>
        <taxon>Bacteroidota</taxon>
        <taxon>Flavobacteriia</taxon>
        <taxon>Flavobacteriales</taxon>
        <taxon>Weeksellaceae</taxon>
        <taxon>Chishuiella</taxon>
    </lineage>
</organism>
<evidence type="ECO:0000256" key="1">
    <source>
        <dbReference type="ARBA" id="ARBA00001974"/>
    </source>
</evidence>
<dbReference type="PANTHER" id="PTHR46305:SF3">
    <property type="entry name" value="NADPH:QUINONE OXIDOREDUCTASE MDAB"/>
    <property type="match status" value="1"/>
</dbReference>
<dbReference type="Gene3D" id="3.40.50.360">
    <property type="match status" value="1"/>
</dbReference>
<evidence type="ECO:0000313" key="6">
    <source>
        <dbReference type="EMBL" id="GGF07692.1"/>
    </source>
</evidence>
<reference evidence="9" key="4">
    <citation type="journal article" date="2019" name="Int. J. Syst. Evol. Microbiol.">
        <title>The Global Catalogue of Microorganisms (GCM) 10K type strain sequencing project: providing services to taxonomists for standard genome sequencing and annotation.</title>
        <authorList>
            <consortium name="The Broad Institute Genomics Platform"/>
            <consortium name="The Broad Institute Genome Sequencing Center for Infectious Disease"/>
            <person name="Wu L."/>
            <person name="Ma J."/>
        </authorList>
    </citation>
    <scope>NUCLEOTIDE SEQUENCE [LARGE SCALE GENOMIC DNA]</scope>
    <source>
        <strain evidence="9">CGMCC 1.12707</strain>
    </source>
</reference>
<proteinExistence type="inferred from homology"/>
<sequence length="199" mass="23014">MKKVFIINGGQVFGESNGKLNDTISQWTSNYFTNNEVEVRVTNVSEQYDPFTEADNFLWADLIVWHTPIWWFQVPFKLKQYIDEVLQLGGHGKLYKNDGRTRTNPEINYGTGGLLQGKNYMVTTTWNAPKGAFNIEGEIMNLKNVDEGILFGFHVSMKFIGLTKVDGFHFYDVMKGLTPERFDNYHIEYEQHLANILNK</sequence>
<reference evidence="6" key="1">
    <citation type="journal article" date="2014" name="Int. J. Syst. Evol. Microbiol.">
        <title>Complete genome of a new Firmicutes species belonging to the dominant human colonic microbiota ('Ruminococcus bicirculans') reveals two chromosomes and a selective capacity to utilize plant glucans.</title>
        <authorList>
            <consortium name="NISC Comparative Sequencing Program"/>
            <person name="Wegmann U."/>
            <person name="Louis P."/>
            <person name="Goesmann A."/>
            <person name="Henrissat B."/>
            <person name="Duncan S.H."/>
            <person name="Flint H.J."/>
        </authorList>
    </citation>
    <scope>NUCLEOTIDE SEQUENCE</scope>
    <source>
        <strain evidence="6">CGMCC 1.12707</strain>
    </source>
</reference>
<evidence type="ECO:0000259" key="5">
    <source>
        <dbReference type="Pfam" id="PF02525"/>
    </source>
</evidence>
<feature type="domain" description="Flavodoxin-like fold" evidence="5">
    <location>
        <begin position="2"/>
        <end position="193"/>
    </location>
</feature>
<accession>A0A1M6SPP2</accession>
<keyword evidence="9" id="KW-1185">Reference proteome</keyword>
<dbReference type="OrthoDB" id="652200at2"/>
<dbReference type="InterPro" id="IPR052397">
    <property type="entry name" value="NADPH-QR_MdaB"/>
</dbReference>
<protein>
    <submittedName>
        <fullName evidence="7">Modulator of drug activity B</fullName>
    </submittedName>
</protein>
<dbReference type="AlphaFoldDB" id="A0A1M6SPP2"/>
<evidence type="ECO:0000256" key="2">
    <source>
        <dbReference type="ARBA" id="ARBA00022630"/>
    </source>
</evidence>
<dbReference type="Proteomes" id="UP000650994">
    <property type="component" value="Unassembled WGS sequence"/>
</dbReference>
<dbReference type="STRING" id="1434701.SAMN05443634_10170"/>
<keyword evidence="2" id="KW-0285">Flavoprotein</keyword>
<dbReference type="SUPFAM" id="SSF52218">
    <property type="entry name" value="Flavoproteins"/>
    <property type="match status" value="1"/>
</dbReference>
<evidence type="ECO:0000313" key="9">
    <source>
        <dbReference type="Proteomes" id="UP000650994"/>
    </source>
</evidence>
<comment type="similarity">
    <text evidence="4">Belongs to the oxidoreductase MdaB family.</text>
</comment>
<evidence type="ECO:0000256" key="4">
    <source>
        <dbReference type="ARBA" id="ARBA00037981"/>
    </source>
</evidence>